<comment type="caution">
    <text evidence="1">The sequence shown here is derived from an EMBL/GenBank/DDBJ whole genome shotgun (WGS) entry which is preliminary data.</text>
</comment>
<proteinExistence type="predicted"/>
<keyword evidence="2" id="KW-1185">Reference proteome</keyword>
<evidence type="ECO:0000313" key="2">
    <source>
        <dbReference type="Proteomes" id="UP001575622"/>
    </source>
</evidence>
<evidence type="ECO:0000313" key="1">
    <source>
        <dbReference type="EMBL" id="MFB0840615.1"/>
    </source>
</evidence>
<dbReference type="RefSeq" id="WP_373947766.1">
    <property type="nucleotide sequence ID" value="NZ_JBHDLN010000001.1"/>
</dbReference>
<reference evidence="1 2" key="1">
    <citation type="submission" date="2024-09" db="EMBL/GenBank/DDBJ databases">
        <authorList>
            <person name="Makale K.P.P."/>
            <person name="Makhzoum A."/>
            <person name="Rantong G."/>
            <person name="Rahube T.O."/>
        </authorList>
    </citation>
    <scope>NUCLEOTIDE SEQUENCE [LARGE SCALE GENOMIC DNA]</scope>
    <source>
        <strain evidence="1 2">KM_D13</strain>
    </source>
</reference>
<accession>A0ABV4US05</accession>
<sequence length="53" mass="5937">MTEEVWSSPIGDLRIIRARIAGVEAYTDMARDFLIFHDAHIVGFDDLSGAEEV</sequence>
<protein>
    <recommendedName>
        <fullName evidence="3">GNAT family N-acetyltransferase</fullName>
    </recommendedName>
</protein>
<gene>
    <name evidence="1" type="ORF">ACEU3E_00375</name>
</gene>
<dbReference type="EMBL" id="JBHDLN010000001">
    <property type="protein sequence ID" value="MFB0840615.1"/>
    <property type="molecule type" value="Genomic_DNA"/>
</dbReference>
<name>A0ABV4US05_9BACL</name>
<organism evidence="1 2">
    <name type="scientific">Paenibacillus oleatilyticus</name>
    <dbReference type="NCBI Taxonomy" id="2594886"/>
    <lineage>
        <taxon>Bacteria</taxon>
        <taxon>Bacillati</taxon>
        <taxon>Bacillota</taxon>
        <taxon>Bacilli</taxon>
        <taxon>Bacillales</taxon>
        <taxon>Paenibacillaceae</taxon>
        <taxon>Paenibacillus</taxon>
    </lineage>
</organism>
<dbReference type="Proteomes" id="UP001575622">
    <property type="component" value="Unassembled WGS sequence"/>
</dbReference>
<evidence type="ECO:0008006" key="3">
    <source>
        <dbReference type="Google" id="ProtNLM"/>
    </source>
</evidence>